<protein>
    <submittedName>
        <fullName evidence="2">Uncharacterized protein</fullName>
    </submittedName>
</protein>
<accession>A0A7D9H936</accession>
<dbReference type="EMBL" id="LR633967">
    <property type="protein sequence ID" value="VUX56210.1"/>
    <property type="molecule type" value="Genomic_DNA"/>
</dbReference>
<name>A0A7D9H936_9GAMM</name>
<sequence length="114" mass="12698">MRYALLSLILLAGVADAETFRCQEGAYWQSSGTVVVVATINEDRITGTIKLAGATYQAKYHVQGFDRRWDFGLNAEYEYDLALVISPSGIALYYDFSRAELGETVQHSQTFVCT</sequence>
<feature type="signal peptide" evidence="1">
    <location>
        <begin position="1"/>
        <end position="17"/>
    </location>
</feature>
<keyword evidence="1" id="KW-0732">Signal</keyword>
<dbReference type="AlphaFoldDB" id="A0A7D9H936"/>
<organism evidence="2">
    <name type="scientific">uncultured Woeseiaceae bacterium</name>
    <dbReference type="NCBI Taxonomy" id="1983305"/>
    <lineage>
        <taxon>Bacteria</taxon>
        <taxon>Pseudomonadati</taxon>
        <taxon>Pseudomonadota</taxon>
        <taxon>Gammaproteobacteria</taxon>
        <taxon>Woeseiales</taxon>
        <taxon>Woeseiaceae</taxon>
        <taxon>environmental samples</taxon>
    </lineage>
</organism>
<evidence type="ECO:0000256" key="1">
    <source>
        <dbReference type="SAM" id="SignalP"/>
    </source>
</evidence>
<proteinExistence type="predicted"/>
<reference evidence="2" key="1">
    <citation type="submission" date="2019-07" db="EMBL/GenBank/DDBJ databases">
        <authorList>
            <person name="Weber M."/>
            <person name="Kostadinov I."/>
            <person name="Kostadinov D I."/>
        </authorList>
    </citation>
    <scope>NUCLEOTIDE SEQUENCE</scope>
    <source>
        <strain evidence="2">Gfbio:sag-sample-m06:053724c1-46a9-4a36-b237-ea2bf867836b</strain>
    </source>
</reference>
<evidence type="ECO:0000313" key="2">
    <source>
        <dbReference type="EMBL" id="VUX56210.1"/>
    </source>
</evidence>
<feature type="chain" id="PRO_5028070229" evidence="1">
    <location>
        <begin position="18"/>
        <end position="114"/>
    </location>
</feature>
<gene>
    <name evidence="2" type="ORF">JTBM06_V1_400003</name>
</gene>